<evidence type="ECO:0000256" key="8">
    <source>
        <dbReference type="ARBA" id="ARBA00022853"/>
    </source>
</evidence>
<dbReference type="PANTHER" id="PTHR13808">
    <property type="entry name" value="CBP/P300-RELATED"/>
    <property type="match status" value="1"/>
</dbReference>
<keyword evidence="11" id="KW-0804">Transcription</keyword>
<dbReference type="OrthoDB" id="899at2759"/>
<comment type="function">
    <text evidence="1">Acetyltransferase enzyme. Acetylates histones, giving a specific tag for transcriptional activation.</text>
</comment>
<dbReference type="PROSITE" id="PS50014">
    <property type="entry name" value="BROMODOMAIN_2"/>
    <property type="match status" value="1"/>
</dbReference>
<keyword evidence="8" id="KW-0156">Chromatin regulator</keyword>
<evidence type="ECO:0000256" key="12">
    <source>
        <dbReference type="ARBA" id="ARBA00023242"/>
    </source>
</evidence>
<feature type="domain" description="Bromo" evidence="15">
    <location>
        <begin position="141"/>
        <end position="213"/>
    </location>
</feature>
<dbReference type="InterPro" id="IPR010303">
    <property type="entry name" value="RING_CBP-p300"/>
</dbReference>
<organism evidence="17 18">
    <name type="scientific">Albugo candida</name>
    <dbReference type="NCBI Taxonomy" id="65357"/>
    <lineage>
        <taxon>Eukaryota</taxon>
        <taxon>Sar</taxon>
        <taxon>Stramenopiles</taxon>
        <taxon>Oomycota</taxon>
        <taxon>Peronosporomycetes</taxon>
        <taxon>Albuginales</taxon>
        <taxon>Albuginaceae</taxon>
        <taxon>Albugo</taxon>
    </lineage>
</organism>
<keyword evidence="12" id="KW-0539">Nucleus</keyword>
<dbReference type="InterPro" id="IPR013178">
    <property type="entry name" value="Histone_AcTrfase_Rtt109/CBP"/>
</dbReference>
<dbReference type="InterPro" id="IPR036427">
    <property type="entry name" value="Bromodomain-like_sf"/>
</dbReference>
<dbReference type="InterPro" id="IPR013083">
    <property type="entry name" value="Znf_RING/FYVE/PHD"/>
</dbReference>
<name>A0A024G5H0_9STRA</name>
<keyword evidence="4" id="KW-0808">Transferase</keyword>
<evidence type="ECO:0000256" key="9">
    <source>
        <dbReference type="ARBA" id="ARBA00023015"/>
    </source>
</evidence>
<evidence type="ECO:0000256" key="4">
    <source>
        <dbReference type="ARBA" id="ARBA00022679"/>
    </source>
</evidence>
<dbReference type="SMART" id="SM01250">
    <property type="entry name" value="KAT11"/>
    <property type="match status" value="1"/>
</dbReference>
<keyword evidence="6" id="KW-0863">Zinc-finger</keyword>
<comment type="caution">
    <text evidence="17">The sequence shown here is derived from an EMBL/GenBank/DDBJ whole genome shotgun (WGS) entry which is preliminary data.</text>
</comment>
<dbReference type="GO" id="GO:0000123">
    <property type="term" value="C:histone acetyltransferase complex"/>
    <property type="evidence" value="ECO:0007669"/>
    <property type="project" value="TreeGrafter"/>
</dbReference>
<evidence type="ECO:0000256" key="3">
    <source>
        <dbReference type="ARBA" id="ARBA00013184"/>
    </source>
</evidence>
<evidence type="ECO:0000256" key="1">
    <source>
        <dbReference type="ARBA" id="ARBA00002581"/>
    </source>
</evidence>
<protein>
    <recommendedName>
        <fullName evidence="3">histone acetyltransferase</fullName>
        <ecNumber evidence="3">2.3.1.48</ecNumber>
    </recommendedName>
</protein>
<evidence type="ECO:0000256" key="7">
    <source>
        <dbReference type="ARBA" id="ARBA00022833"/>
    </source>
</evidence>
<dbReference type="GO" id="GO:0005634">
    <property type="term" value="C:nucleus"/>
    <property type="evidence" value="ECO:0007669"/>
    <property type="project" value="UniProtKB-SubCell"/>
</dbReference>
<keyword evidence="10 14" id="KW-0103">Bromodomain</keyword>
<dbReference type="GO" id="GO:0003713">
    <property type="term" value="F:transcription coactivator activity"/>
    <property type="evidence" value="ECO:0007669"/>
    <property type="project" value="TreeGrafter"/>
</dbReference>
<keyword evidence="7" id="KW-0862">Zinc</keyword>
<dbReference type="GO" id="GO:0031490">
    <property type="term" value="F:chromatin DNA binding"/>
    <property type="evidence" value="ECO:0007669"/>
    <property type="project" value="TreeGrafter"/>
</dbReference>
<gene>
    <name evidence="17" type="ORF">BN9_023490</name>
</gene>
<dbReference type="Gene3D" id="2.10.110.40">
    <property type="match status" value="1"/>
</dbReference>
<dbReference type="SMART" id="SM00249">
    <property type="entry name" value="PHD"/>
    <property type="match status" value="1"/>
</dbReference>
<evidence type="ECO:0000259" key="16">
    <source>
        <dbReference type="PROSITE" id="PS51727"/>
    </source>
</evidence>
<dbReference type="AlphaFoldDB" id="A0A024G5H0"/>
<dbReference type="PROSITE" id="PS51727">
    <property type="entry name" value="CBP_P300_HAT"/>
    <property type="match status" value="1"/>
</dbReference>
<comment type="subcellular location">
    <subcellularLocation>
        <location evidence="2">Nucleus</location>
    </subcellularLocation>
</comment>
<keyword evidence="18" id="KW-1185">Reference proteome</keyword>
<dbReference type="Gene3D" id="3.30.40.10">
    <property type="entry name" value="Zinc/RING finger domain, C3HC4 (zinc finger)"/>
    <property type="match status" value="1"/>
</dbReference>
<reference evidence="17 18" key="1">
    <citation type="submission" date="2012-05" db="EMBL/GenBank/DDBJ databases">
        <title>Recombination and specialization in a pathogen metapopulation.</title>
        <authorList>
            <person name="Gardiner A."/>
            <person name="Kemen E."/>
            <person name="Schultz-Larsen T."/>
            <person name="MacLean D."/>
            <person name="Van Oosterhout C."/>
            <person name="Jones J.D.G."/>
        </authorList>
    </citation>
    <scope>NUCLEOTIDE SEQUENCE [LARGE SCALE GENOMIC DNA]</scope>
    <source>
        <strain evidence="17 18">Ac Nc2</strain>
    </source>
</reference>
<dbReference type="InterPro" id="IPR031162">
    <property type="entry name" value="CBP_P300_HAT"/>
</dbReference>
<dbReference type="InterPro" id="IPR001965">
    <property type="entry name" value="Znf_PHD"/>
</dbReference>
<dbReference type="SUPFAM" id="SSF57903">
    <property type="entry name" value="FYVE/PHD zinc finger"/>
    <property type="match status" value="1"/>
</dbReference>
<dbReference type="InterPro" id="IPR011011">
    <property type="entry name" value="Znf_FYVE_PHD"/>
</dbReference>
<evidence type="ECO:0000256" key="11">
    <source>
        <dbReference type="ARBA" id="ARBA00023163"/>
    </source>
</evidence>
<dbReference type="Proteomes" id="UP000053237">
    <property type="component" value="Unassembled WGS sequence"/>
</dbReference>
<dbReference type="EC" id="2.3.1.48" evidence="3"/>
<proteinExistence type="predicted"/>
<dbReference type="GO" id="GO:0005667">
    <property type="term" value="C:transcription regulator complex"/>
    <property type="evidence" value="ECO:0007669"/>
    <property type="project" value="TreeGrafter"/>
</dbReference>
<dbReference type="SUPFAM" id="SSF47370">
    <property type="entry name" value="Bromodomain"/>
    <property type="match status" value="1"/>
</dbReference>
<dbReference type="SMART" id="SM00297">
    <property type="entry name" value="BROMO"/>
    <property type="match status" value="1"/>
</dbReference>
<evidence type="ECO:0000256" key="14">
    <source>
        <dbReference type="PROSITE-ProRule" id="PRU00035"/>
    </source>
</evidence>
<dbReference type="InParanoid" id="A0A024G5H0"/>
<evidence type="ECO:0000313" key="18">
    <source>
        <dbReference type="Proteomes" id="UP000053237"/>
    </source>
</evidence>
<comment type="catalytic activity">
    <reaction evidence="13">
        <text>L-lysyl-[protein] + acetyl-CoA = N(6)-acetyl-L-lysyl-[protein] + CoA + H(+)</text>
        <dbReference type="Rhea" id="RHEA:45948"/>
        <dbReference type="Rhea" id="RHEA-COMP:9752"/>
        <dbReference type="Rhea" id="RHEA-COMP:10731"/>
        <dbReference type="ChEBI" id="CHEBI:15378"/>
        <dbReference type="ChEBI" id="CHEBI:29969"/>
        <dbReference type="ChEBI" id="CHEBI:57287"/>
        <dbReference type="ChEBI" id="CHEBI:57288"/>
        <dbReference type="ChEBI" id="CHEBI:61930"/>
        <dbReference type="EC" id="2.3.1.48"/>
    </reaction>
</comment>
<dbReference type="Pfam" id="PF08214">
    <property type="entry name" value="HAT_KAT11"/>
    <property type="match status" value="1"/>
</dbReference>
<dbReference type="Gene3D" id="1.20.920.10">
    <property type="entry name" value="Bromodomain-like"/>
    <property type="match status" value="1"/>
</dbReference>
<dbReference type="STRING" id="65357.A0A024G5H0"/>
<keyword evidence="9" id="KW-0805">Transcription regulation</keyword>
<feature type="domain" description="CBP/p300-type HAT" evidence="16">
    <location>
        <begin position="436"/>
        <end position="778"/>
    </location>
</feature>
<dbReference type="GO" id="GO:0008270">
    <property type="term" value="F:zinc ion binding"/>
    <property type="evidence" value="ECO:0007669"/>
    <property type="project" value="UniProtKB-KW"/>
</dbReference>
<dbReference type="InterPro" id="IPR038547">
    <property type="entry name" value="RING_CBP-p300_sf"/>
</dbReference>
<sequence length="781" mass="90775">MVFTASVQKGQNETYHQHVKSAACATNVPHNPLEFMQPHRTISPTNNPKNSPEIAVRKRTRPLLCQDNCSSCEYPCNKKWKETNSEGKDRPTLHFPSAKESSILYSPLDRCSAAVIQKHIRDTRCESFLHPLLSIVNRLMAHRSNRNFFNAPVDPEKLQIPHYFAIIQHPMDLSTVKTKCIQLEYATPEECAADIRLVFSNACLFNPTGHMVHEAAKRILTDFEADYARYQLKQRLKTKRRDQHSCSSCLSNVCGICLEKCIHFEPPLLICIGPCRQRIKRYAIYYRTLDSKHHWCAKCFTTLPKWIEVDNTQDRSIAKCELIKDKFTDKVTEPWVQCDECNGWAHQVCSLFNAAVNNDNRQKMTPYVCPLCRQKRLEKVNGGDEMGIEEYGIDSMSVDESSVETSEIFKHGCNPEQTDFCGSDIMEHETGLLNGFARSNCLKETSLSKFMETWIMDRFSRMGESELAESITVRVVSSIKTNHKIPEAVRLHFGTKNLKYPDQVEYTSKAICVFQRINKIEVCIFFMYVQEYDHQCSLVFNRNRVYLAYIDSLIYMRPRRIRTALYQEILLSYFAFCKERGYMWIHIWACPTTRGGDFIYWCHPTSQKNPAKERLQKWYLQMVERGQQVGVIASCDDLYGTEFETLEETLRNEVKLPPLFDGDFWPAQVELLLKYPGKRGRGSSASLEVQMHRDTIRSRVVDSVQACRDSLFVISLVRKRVEDSYLDQVEIPDISCPFLDYRTDMLRNSEQAHYQFDTFRRAKYSTMMLMYEVHKCQVCRS</sequence>
<dbReference type="CDD" id="cd15802">
    <property type="entry name" value="RING_CBP-p300"/>
    <property type="match status" value="1"/>
</dbReference>
<dbReference type="PANTHER" id="PTHR13808:SF1">
    <property type="entry name" value="HISTONE ACETYLTRANSFERASE"/>
    <property type="match status" value="1"/>
</dbReference>
<dbReference type="InterPro" id="IPR001487">
    <property type="entry name" value="Bromodomain"/>
</dbReference>
<evidence type="ECO:0000259" key="15">
    <source>
        <dbReference type="PROSITE" id="PS50014"/>
    </source>
</evidence>
<dbReference type="Pfam" id="PF00439">
    <property type="entry name" value="Bromodomain"/>
    <property type="match status" value="1"/>
</dbReference>
<evidence type="ECO:0000256" key="5">
    <source>
        <dbReference type="ARBA" id="ARBA00022723"/>
    </source>
</evidence>
<dbReference type="PRINTS" id="PR00503">
    <property type="entry name" value="BROMODOMAIN"/>
</dbReference>
<dbReference type="EMBL" id="CAIX01000021">
    <property type="protein sequence ID" value="CCI41565.1"/>
    <property type="molecule type" value="Genomic_DNA"/>
</dbReference>
<dbReference type="GO" id="GO:0004402">
    <property type="term" value="F:histone acetyltransferase activity"/>
    <property type="evidence" value="ECO:0007669"/>
    <property type="project" value="InterPro"/>
</dbReference>
<evidence type="ECO:0000256" key="10">
    <source>
        <dbReference type="ARBA" id="ARBA00023117"/>
    </source>
</evidence>
<dbReference type="CDD" id="cd15517">
    <property type="entry name" value="PHD_TCF19_like"/>
    <property type="match status" value="1"/>
</dbReference>
<evidence type="ECO:0000256" key="2">
    <source>
        <dbReference type="ARBA" id="ARBA00004123"/>
    </source>
</evidence>
<dbReference type="GO" id="GO:0045944">
    <property type="term" value="P:positive regulation of transcription by RNA polymerase II"/>
    <property type="evidence" value="ECO:0007669"/>
    <property type="project" value="TreeGrafter"/>
</dbReference>
<evidence type="ECO:0000313" key="17">
    <source>
        <dbReference type="EMBL" id="CCI41565.1"/>
    </source>
</evidence>
<evidence type="ECO:0000256" key="6">
    <source>
        <dbReference type="ARBA" id="ARBA00022771"/>
    </source>
</evidence>
<evidence type="ECO:0000256" key="13">
    <source>
        <dbReference type="ARBA" id="ARBA00048017"/>
    </source>
</evidence>
<keyword evidence="5" id="KW-0479">Metal-binding</keyword>
<accession>A0A024G5H0</accession>